<dbReference type="Proteomes" id="UP000241769">
    <property type="component" value="Unassembled WGS sequence"/>
</dbReference>
<name>A0A2P6NKI6_9EUKA</name>
<evidence type="ECO:0008006" key="3">
    <source>
        <dbReference type="Google" id="ProtNLM"/>
    </source>
</evidence>
<protein>
    <recommendedName>
        <fullName evidence="3">Isopenicillin N synthase-like Fe(2+) 2OG dioxygenase domain-containing protein</fullName>
    </recommendedName>
</protein>
<dbReference type="EMBL" id="MDYQ01000062">
    <property type="protein sequence ID" value="PRP84471.1"/>
    <property type="molecule type" value="Genomic_DNA"/>
</dbReference>
<dbReference type="InterPro" id="IPR027443">
    <property type="entry name" value="IPNS-like_sf"/>
</dbReference>
<dbReference type="Gene3D" id="2.60.120.330">
    <property type="entry name" value="B-lactam Antibiotic, Isopenicillin N Synthase, Chain"/>
    <property type="match status" value="1"/>
</dbReference>
<proteinExistence type="predicted"/>
<gene>
    <name evidence="1" type="ORF">PROFUN_08056</name>
</gene>
<dbReference type="AlphaFoldDB" id="A0A2P6NKI6"/>
<keyword evidence="2" id="KW-1185">Reference proteome</keyword>
<evidence type="ECO:0000313" key="1">
    <source>
        <dbReference type="EMBL" id="PRP84471.1"/>
    </source>
</evidence>
<dbReference type="InParanoid" id="A0A2P6NKI6"/>
<dbReference type="SUPFAM" id="SSF51197">
    <property type="entry name" value="Clavaminate synthase-like"/>
    <property type="match status" value="1"/>
</dbReference>
<accession>A0A2P6NKI6</accession>
<organism evidence="1 2">
    <name type="scientific">Planoprotostelium fungivorum</name>
    <dbReference type="NCBI Taxonomy" id="1890364"/>
    <lineage>
        <taxon>Eukaryota</taxon>
        <taxon>Amoebozoa</taxon>
        <taxon>Evosea</taxon>
        <taxon>Variosea</taxon>
        <taxon>Cavosteliida</taxon>
        <taxon>Cavosteliaceae</taxon>
        <taxon>Planoprotostelium</taxon>
    </lineage>
</organism>
<sequence length="255" mass="29397">MLLIAFPESMICLRCHPLKSIRIFDVRKLDKEDFCNHMSHRGWAVVRSLHEDEDQFKKTLNCATEFFSLDKEKKMSSRVLFAEVDHHSSGLSGYNEPHPGKQLFRIRKGLNQPFPEEPLLFRSTVEDTFERLERVMAVCCGAVLADCGAEYSAIVQERDDPPNCNEHVDPGWMTCVVVSGTPGLEVLDASTGDWLGLEHFLIPFQHIIVMRSFSEDKYVGAVHRVIRNDRERMSLVYERRPPTDAEISSQKRRRF</sequence>
<comment type="caution">
    <text evidence="1">The sequence shown here is derived from an EMBL/GenBank/DDBJ whole genome shotgun (WGS) entry which is preliminary data.</text>
</comment>
<evidence type="ECO:0000313" key="2">
    <source>
        <dbReference type="Proteomes" id="UP000241769"/>
    </source>
</evidence>
<reference evidence="1 2" key="1">
    <citation type="journal article" date="2018" name="Genome Biol. Evol.">
        <title>Multiple Roots of Fruiting Body Formation in Amoebozoa.</title>
        <authorList>
            <person name="Hillmann F."/>
            <person name="Forbes G."/>
            <person name="Novohradska S."/>
            <person name="Ferling I."/>
            <person name="Riege K."/>
            <person name="Groth M."/>
            <person name="Westermann M."/>
            <person name="Marz M."/>
            <person name="Spaller T."/>
            <person name="Winckler T."/>
            <person name="Schaap P."/>
            <person name="Glockner G."/>
        </authorList>
    </citation>
    <scope>NUCLEOTIDE SEQUENCE [LARGE SCALE GENOMIC DNA]</scope>
    <source>
        <strain evidence="1 2">Jena</strain>
    </source>
</reference>